<evidence type="ECO:0000256" key="5">
    <source>
        <dbReference type="SAM" id="SignalP"/>
    </source>
</evidence>
<dbReference type="AlphaFoldDB" id="A0A067PT83"/>
<dbReference type="InterPro" id="IPR034164">
    <property type="entry name" value="Pepsin-like_dom"/>
</dbReference>
<keyword evidence="3" id="KW-0378">Hydrolase</keyword>
<evidence type="ECO:0000313" key="7">
    <source>
        <dbReference type="EMBL" id="KDQ58028.1"/>
    </source>
</evidence>
<accession>A0A067PT83</accession>
<protein>
    <recommendedName>
        <fullName evidence="6">Peptidase A1 domain-containing protein</fullName>
    </recommendedName>
</protein>
<sequence length="499" mass="53296">MIYLTPLLTLIALLDLTSAFSLPITRADTPNPSSTSINFTNAYNMGYLITIEFDGQPIQVLLDTGSSDLWIDPGPTGVDLSRFVNTGMGAGLWYGSTVDSTVAQGPIVVGPVQIGDFKVDKQAFISATGSNATFPSMNDFGILGVAPASLIAFTLVNTSYNGRTFLDNVCIHDVPDEPNYITLGFSRDLIYGITIGGTFTIGEVASDLAAVTKTPPRKVVYTLATFPRWSTTLDGIIVNGKTYNGNSKFNNTFVSAGQTITMLDTGTGGALLPRFYADAIFNDLPGAVFNESRSTYIVPCDTKLNVSFVFGKDEYPLNPMDIFNVVDVSDSGELTCAGAFGVEDLSDVDIVLGDTFLRNVYALFDFGRWATSGTGDPFVQLLSVTNQAQAWNDFDSANTVRLNSYKKLSLGSSGGNTTNNAVPPSPSTLENSNSELLRNSYVILGLLAGVIVLLVLFTLVARGSKDGGHKSVPNVSSLRDGRAMLGDDFFTKSYAYSAP</sequence>
<dbReference type="PROSITE" id="PS51767">
    <property type="entry name" value="PEPTIDASE_A1"/>
    <property type="match status" value="1"/>
</dbReference>
<name>A0A067PT83_9AGAM</name>
<evidence type="ECO:0000256" key="2">
    <source>
        <dbReference type="ARBA" id="ARBA00022750"/>
    </source>
</evidence>
<dbReference type="GO" id="GO:0006508">
    <property type="term" value="P:proteolysis"/>
    <property type="evidence" value="ECO:0007669"/>
    <property type="project" value="UniProtKB-KW"/>
</dbReference>
<evidence type="ECO:0000259" key="6">
    <source>
        <dbReference type="PROSITE" id="PS51767"/>
    </source>
</evidence>
<organism evidence="7 8">
    <name type="scientific">Jaapia argillacea MUCL 33604</name>
    <dbReference type="NCBI Taxonomy" id="933084"/>
    <lineage>
        <taxon>Eukaryota</taxon>
        <taxon>Fungi</taxon>
        <taxon>Dikarya</taxon>
        <taxon>Basidiomycota</taxon>
        <taxon>Agaricomycotina</taxon>
        <taxon>Agaricomycetes</taxon>
        <taxon>Agaricomycetidae</taxon>
        <taxon>Jaapiales</taxon>
        <taxon>Jaapiaceae</taxon>
        <taxon>Jaapia</taxon>
    </lineage>
</organism>
<keyword evidence="3" id="KW-0645">Protease</keyword>
<keyword evidence="4" id="KW-0812">Transmembrane</keyword>
<keyword evidence="2 3" id="KW-0064">Aspartyl protease</keyword>
<dbReference type="Gene3D" id="2.40.70.10">
    <property type="entry name" value="Acid Proteases"/>
    <property type="match status" value="2"/>
</dbReference>
<dbReference type="PRINTS" id="PR00792">
    <property type="entry name" value="PEPSIN"/>
</dbReference>
<comment type="similarity">
    <text evidence="1 3">Belongs to the peptidase A1 family.</text>
</comment>
<proteinExistence type="inferred from homology"/>
<dbReference type="EMBL" id="KL197718">
    <property type="protein sequence ID" value="KDQ58028.1"/>
    <property type="molecule type" value="Genomic_DNA"/>
</dbReference>
<feature type="domain" description="Peptidase A1" evidence="6">
    <location>
        <begin position="47"/>
        <end position="374"/>
    </location>
</feature>
<dbReference type="PANTHER" id="PTHR47966">
    <property type="entry name" value="BETA-SITE APP-CLEAVING ENZYME, ISOFORM A-RELATED"/>
    <property type="match status" value="1"/>
</dbReference>
<keyword evidence="8" id="KW-1185">Reference proteome</keyword>
<gene>
    <name evidence="7" type="ORF">JAAARDRAFT_193505</name>
</gene>
<feature type="signal peptide" evidence="5">
    <location>
        <begin position="1"/>
        <end position="19"/>
    </location>
</feature>
<keyword evidence="4" id="KW-1133">Transmembrane helix</keyword>
<feature type="chain" id="PRO_5001643452" description="Peptidase A1 domain-containing protein" evidence="5">
    <location>
        <begin position="20"/>
        <end position="499"/>
    </location>
</feature>
<evidence type="ECO:0000313" key="8">
    <source>
        <dbReference type="Proteomes" id="UP000027265"/>
    </source>
</evidence>
<dbReference type="InterPro" id="IPR001461">
    <property type="entry name" value="Aspartic_peptidase_A1"/>
</dbReference>
<dbReference type="InParanoid" id="A0A067PT83"/>
<dbReference type="PROSITE" id="PS00141">
    <property type="entry name" value="ASP_PROTEASE"/>
    <property type="match status" value="1"/>
</dbReference>
<reference evidence="8" key="1">
    <citation type="journal article" date="2014" name="Proc. Natl. Acad. Sci. U.S.A.">
        <title>Extensive sampling of basidiomycete genomes demonstrates inadequacy of the white-rot/brown-rot paradigm for wood decay fungi.</title>
        <authorList>
            <person name="Riley R."/>
            <person name="Salamov A.A."/>
            <person name="Brown D.W."/>
            <person name="Nagy L.G."/>
            <person name="Floudas D."/>
            <person name="Held B.W."/>
            <person name="Levasseur A."/>
            <person name="Lombard V."/>
            <person name="Morin E."/>
            <person name="Otillar R."/>
            <person name="Lindquist E.A."/>
            <person name="Sun H."/>
            <person name="LaButti K.M."/>
            <person name="Schmutz J."/>
            <person name="Jabbour D."/>
            <person name="Luo H."/>
            <person name="Baker S.E."/>
            <person name="Pisabarro A.G."/>
            <person name="Walton J.D."/>
            <person name="Blanchette R.A."/>
            <person name="Henrissat B."/>
            <person name="Martin F."/>
            <person name="Cullen D."/>
            <person name="Hibbett D.S."/>
            <person name="Grigoriev I.V."/>
        </authorList>
    </citation>
    <scope>NUCLEOTIDE SEQUENCE [LARGE SCALE GENOMIC DNA]</scope>
    <source>
        <strain evidence="8">MUCL 33604</strain>
    </source>
</reference>
<dbReference type="GO" id="GO:0004190">
    <property type="term" value="F:aspartic-type endopeptidase activity"/>
    <property type="evidence" value="ECO:0007669"/>
    <property type="project" value="UniProtKB-KW"/>
</dbReference>
<evidence type="ECO:0000256" key="3">
    <source>
        <dbReference type="RuleBase" id="RU000454"/>
    </source>
</evidence>
<evidence type="ECO:0000256" key="4">
    <source>
        <dbReference type="SAM" id="Phobius"/>
    </source>
</evidence>
<dbReference type="Proteomes" id="UP000027265">
    <property type="component" value="Unassembled WGS sequence"/>
</dbReference>
<dbReference type="InterPro" id="IPR033121">
    <property type="entry name" value="PEPTIDASE_A1"/>
</dbReference>
<dbReference type="InterPro" id="IPR001969">
    <property type="entry name" value="Aspartic_peptidase_AS"/>
</dbReference>
<dbReference type="SUPFAM" id="SSF50630">
    <property type="entry name" value="Acid proteases"/>
    <property type="match status" value="1"/>
</dbReference>
<dbReference type="HOGENOM" id="CLU_013253_8_2_1"/>
<dbReference type="PANTHER" id="PTHR47966:SF51">
    <property type="entry name" value="BETA-SITE APP-CLEAVING ENZYME, ISOFORM A-RELATED"/>
    <property type="match status" value="1"/>
</dbReference>
<evidence type="ECO:0000256" key="1">
    <source>
        <dbReference type="ARBA" id="ARBA00007447"/>
    </source>
</evidence>
<dbReference type="OrthoDB" id="771136at2759"/>
<feature type="transmembrane region" description="Helical" evidence="4">
    <location>
        <begin position="441"/>
        <end position="461"/>
    </location>
</feature>
<dbReference type="CDD" id="cd05471">
    <property type="entry name" value="pepsin_like"/>
    <property type="match status" value="1"/>
</dbReference>
<dbReference type="InterPro" id="IPR021109">
    <property type="entry name" value="Peptidase_aspartic_dom_sf"/>
</dbReference>
<keyword evidence="4" id="KW-0472">Membrane</keyword>
<keyword evidence="5" id="KW-0732">Signal</keyword>
<dbReference type="Pfam" id="PF00026">
    <property type="entry name" value="Asp"/>
    <property type="match status" value="1"/>
</dbReference>